<reference evidence="2 3" key="1">
    <citation type="submission" date="2018-08" db="EMBL/GenBank/DDBJ databases">
        <title>Pallidiluteibacterium maritimus gen. nov., sp. nov., isolated from coastal sediment.</title>
        <authorList>
            <person name="Zhou L.Y."/>
        </authorList>
    </citation>
    <scope>NUCLEOTIDE SEQUENCE [LARGE SCALE GENOMIC DNA]</scope>
    <source>
        <strain evidence="2 3">XSD2</strain>
    </source>
</reference>
<dbReference type="OrthoDB" id="9812349at2"/>
<dbReference type="EMBL" id="QWGR01000003">
    <property type="protein sequence ID" value="RIJ49180.1"/>
    <property type="molecule type" value="Genomic_DNA"/>
</dbReference>
<evidence type="ECO:0000256" key="1">
    <source>
        <dbReference type="SAM" id="Phobius"/>
    </source>
</evidence>
<name>A0A399SYI2_9BACT</name>
<protein>
    <submittedName>
        <fullName evidence="2">DUF805 domain-containing protein</fullName>
    </submittedName>
</protein>
<dbReference type="Pfam" id="PF05656">
    <property type="entry name" value="DUF805"/>
    <property type="match status" value="1"/>
</dbReference>
<sequence>MNWYLKVLKQYADFNGRARRQEYWMFVLFNIIFSIAAGALDAALGTWGAIGGLYGLAMLIPGLAVGVRRLHDTGKSGWMLLIAFIPVIGLIWLLVLLATDSTSGSNPYGPNPKNQ</sequence>
<dbReference type="Proteomes" id="UP000265926">
    <property type="component" value="Unassembled WGS sequence"/>
</dbReference>
<dbReference type="RefSeq" id="WP_119437066.1">
    <property type="nucleotide sequence ID" value="NZ_QWGR01000003.1"/>
</dbReference>
<organism evidence="2 3">
    <name type="scientific">Maribellus luteus</name>
    <dbReference type="NCBI Taxonomy" id="2305463"/>
    <lineage>
        <taxon>Bacteria</taxon>
        <taxon>Pseudomonadati</taxon>
        <taxon>Bacteroidota</taxon>
        <taxon>Bacteroidia</taxon>
        <taxon>Marinilabiliales</taxon>
        <taxon>Prolixibacteraceae</taxon>
        <taxon>Maribellus</taxon>
    </lineage>
</organism>
<evidence type="ECO:0000313" key="3">
    <source>
        <dbReference type="Proteomes" id="UP000265926"/>
    </source>
</evidence>
<keyword evidence="1" id="KW-0812">Transmembrane</keyword>
<feature type="transmembrane region" description="Helical" evidence="1">
    <location>
        <begin position="23"/>
        <end position="40"/>
    </location>
</feature>
<gene>
    <name evidence="2" type="ORF">D1614_06365</name>
</gene>
<dbReference type="GO" id="GO:0005886">
    <property type="term" value="C:plasma membrane"/>
    <property type="evidence" value="ECO:0007669"/>
    <property type="project" value="TreeGrafter"/>
</dbReference>
<keyword evidence="1" id="KW-0472">Membrane</keyword>
<dbReference type="AlphaFoldDB" id="A0A399SYI2"/>
<dbReference type="PANTHER" id="PTHR34980:SF2">
    <property type="entry name" value="INNER MEMBRANE PROTEIN YHAH-RELATED"/>
    <property type="match status" value="1"/>
</dbReference>
<dbReference type="PANTHER" id="PTHR34980">
    <property type="entry name" value="INNER MEMBRANE PROTEIN-RELATED-RELATED"/>
    <property type="match status" value="1"/>
</dbReference>
<dbReference type="InterPro" id="IPR008523">
    <property type="entry name" value="DUF805"/>
</dbReference>
<keyword evidence="3" id="KW-1185">Reference proteome</keyword>
<feature type="transmembrane region" description="Helical" evidence="1">
    <location>
        <begin position="46"/>
        <end position="66"/>
    </location>
</feature>
<accession>A0A399SYI2</accession>
<proteinExistence type="predicted"/>
<feature type="transmembrane region" description="Helical" evidence="1">
    <location>
        <begin position="78"/>
        <end position="98"/>
    </location>
</feature>
<keyword evidence="1" id="KW-1133">Transmembrane helix</keyword>
<comment type="caution">
    <text evidence="2">The sequence shown here is derived from an EMBL/GenBank/DDBJ whole genome shotgun (WGS) entry which is preliminary data.</text>
</comment>
<evidence type="ECO:0000313" key="2">
    <source>
        <dbReference type="EMBL" id="RIJ49180.1"/>
    </source>
</evidence>